<feature type="transmembrane region" description="Helical" evidence="1">
    <location>
        <begin position="277"/>
        <end position="295"/>
    </location>
</feature>
<keyword evidence="1" id="KW-0472">Membrane</keyword>
<proteinExistence type="predicted"/>
<protein>
    <recommendedName>
        <fullName evidence="5">Periplasmic protein</fullName>
    </recommendedName>
</protein>
<feature type="signal peptide" evidence="2">
    <location>
        <begin position="1"/>
        <end position="18"/>
    </location>
</feature>
<feature type="chain" id="PRO_5045944524" description="Periplasmic protein" evidence="2">
    <location>
        <begin position="19"/>
        <end position="383"/>
    </location>
</feature>
<keyword evidence="1" id="KW-1133">Transmembrane helix</keyword>
<sequence>MLRFIVLSLLLLGSVLFAEPSVFPDSEPDDTSFFMQMEGGNSTDSVEEITEEESTENLIYLGFEKLPKKLYVGEIFPVTLKVTSLVKDRLYTVTLEDGKDVILIQEPELIEPKAINHLTFYFKATGTSLKLPDFVVSYEDDPERVYRIEGNKIRAVRLNPPRDFCGVLAQKFSLVNYQASTYTKESNILALQLSVAYGNYDDFHLPRSANQGIDSYSGDLNDTTLFYYAVYPTEVEQVEFSYFNLSKNRYEKFQVPIIVKRSSVSTQSNLDPQESEFTKFKIAATAMLIFIWLILWMTRKGWVYPILILLAAAYLLTYLIPLKSVCIRPDTTLYLLPTPQSTPFMQLYEQTTAKEMNKNGGYTKVRLPNNTIGWVKNEDLCTY</sequence>
<evidence type="ECO:0008006" key="5">
    <source>
        <dbReference type="Google" id="ProtNLM"/>
    </source>
</evidence>
<dbReference type="EMBL" id="AP027370">
    <property type="protein sequence ID" value="BDY12070.1"/>
    <property type="molecule type" value="Genomic_DNA"/>
</dbReference>
<feature type="transmembrane region" description="Helical" evidence="1">
    <location>
        <begin position="302"/>
        <end position="320"/>
    </location>
</feature>
<evidence type="ECO:0000313" key="4">
    <source>
        <dbReference type="Proteomes" id="UP001321445"/>
    </source>
</evidence>
<dbReference type="RefSeq" id="WP_286337278.1">
    <property type="nucleotide sequence ID" value="NZ_AP027370.1"/>
</dbReference>
<keyword evidence="1" id="KW-0812">Transmembrane</keyword>
<evidence type="ECO:0000256" key="1">
    <source>
        <dbReference type="SAM" id="Phobius"/>
    </source>
</evidence>
<organism evidence="3 4">
    <name type="scientific">Hydrogenimonas cancrithermarum</name>
    <dbReference type="NCBI Taxonomy" id="2993563"/>
    <lineage>
        <taxon>Bacteria</taxon>
        <taxon>Pseudomonadati</taxon>
        <taxon>Campylobacterota</taxon>
        <taxon>Epsilonproteobacteria</taxon>
        <taxon>Campylobacterales</taxon>
        <taxon>Hydrogenimonadaceae</taxon>
        <taxon>Hydrogenimonas</taxon>
    </lineage>
</organism>
<gene>
    <name evidence="3" type="ORF">HCR_03820</name>
</gene>
<keyword evidence="4" id="KW-1185">Reference proteome</keyword>
<evidence type="ECO:0000256" key="2">
    <source>
        <dbReference type="SAM" id="SignalP"/>
    </source>
</evidence>
<dbReference type="Proteomes" id="UP001321445">
    <property type="component" value="Chromosome"/>
</dbReference>
<reference evidence="3 4" key="1">
    <citation type="submission" date="2023-03" db="EMBL/GenBank/DDBJ databases">
        <title>Description of Hydrogenimonas sp. ISO32.</title>
        <authorList>
            <person name="Mino S."/>
            <person name="Fukazawa S."/>
            <person name="Sawabe T."/>
        </authorList>
    </citation>
    <scope>NUCLEOTIDE SEQUENCE [LARGE SCALE GENOMIC DNA]</scope>
    <source>
        <strain evidence="3 4">ISO32</strain>
    </source>
</reference>
<keyword evidence="2" id="KW-0732">Signal</keyword>
<name>A0ABM8FK82_9BACT</name>
<evidence type="ECO:0000313" key="3">
    <source>
        <dbReference type="EMBL" id="BDY12070.1"/>
    </source>
</evidence>
<accession>A0ABM8FK82</accession>